<evidence type="ECO:0000313" key="1">
    <source>
        <dbReference type="EMBL" id="KAJ2996999.1"/>
    </source>
</evidence>
<gene>
    <name evidence="1" type="ORF">NUW58_g790</name>
</gene>
<comment type="caution">
    <text evidence="1">The sequence shown here is derived from an EMBL/GenBank/DDBJ whole genome shotgun (WGS) entry which is preliminary data.</text>
</comment>
<protein>
    <submittedName>
        <fullName evidence="1">Uncharacterized protein</fullName>
    </submittedName>
</protein>
<dbReference type="EMBL" id="JAPDGR010000073">
    <property type="protein sequence ID" value="KAJ2996999.1"/>
    <property type="molecule type" value="Genomic_DNA"/>
</dbReference>
<dbReference type="Proteomes" id="UP001143856">
    <property type="component" value="Unassembled WGS sequence"/>
</dbReference>
<name>A0ACC1PN31_9PEZI</name>
<accession>A0ACC1PN31</accession>
<evidence type="ECO:0000313" key="2">
    <source>
        <dbReference type="Proteomes" id="UP001143856"/>
    </source>
</evidence>
<organism evidence="1 2">
    <name type="scientific">Xylaria curta</name>
    <dbReference type="NCBI Taxonomy" id="42375"/>
    <lineage>
        <taxon>Eukaryota</taxon>
        <taxon>Fungi</taxon>
        <taxon>Dikarya</taxon>
        <taxon>Ascomycota</taxon>
        <taxon>Pezizomycotina</taxon>
        <taxon>Sordariomycetes</taxon>
        <taxon>Xylariomycetidae</taxon>
        <taxon>Xylariales</taxon>
        <taxon>Xylariaceae</taxon>
        <taxon>Xylaria</taxon>
    </lineage>
</organism>
<sequence length="483" mass="54068">MASPPSSSSGIEAFDVIIIGAGISGINCAYRLLTELPHLKFAILEARDTIGGTWDLYRYPGVRSDSDMYTLGFAWQPWSSNHPVATGDQIMEYLTEAVSKHHLNQFIRFNHRVVSANWSSTGRSWKLSVAHGDQQTKNIDCRWIVLGTGYYDYESPLQPVIPGLDSFKGMLIWFDRSSKVSEQSNLVYSGATAVSLLPILPDRAAQVTMIQRSPTYIAASPNTSWALSFLPKSLVNLCRRIRYIISPYLLVLLCHYLPDVVRDGFRKEIMAQLPKNVDFDTHFKPRYNPWDQRICLDPDAAFYKALHLPNVEIVTGEIEKVTENAIQMKSGETIAADIIVTATGFRMAMGGKIDLKVDGLPISWGKRFIWNGAMLDSVPNMMFMLGYTNHSWTLGADDTAIVLTRLLKHMEKNGKTSAVPRVSSEAATGTQRMWQLSASYVLAADDNLPVYGMAGNWKPRNRPPIDFVHARWGDYTSDLIFSA</sequence>
<keyword evidence="2" id="KW-1185">Reference proteome</keyword>
<reference evidence="1" key="1">
    <citation type="submission" date="2022-10" db="EMBL/GenBank/DDBJ databases">
        <title>Genome Sequence of Xylaria curta.</title>
        <authorList>
            <person name="Buettner E."/>
        </authorList>
    </citation>
    <scope>NUCLEOTIDE SEQUENCE</scope>
    <source>
        <strain evidence="1">Babe10</strain>
    </source>
</reference>
<proteinExistence type="predicted"/>